<dbReference type="SUPFAM" id="SSF53223">
    <property type="entry name" value="Aminoacid dehydrogenase-like, N-terminal domain"/>
    <property type="match status" value="1"/>
</dbReference>
<dbReference type="GO" id="GO:0004354">
    <property type="term" value="F:glutamate dehydrogenase (NADP+) activity"/>
    <property type="evidence" value="ECO:0007669"/>
    <property type="project" value="TreeGrafter"/>
</dbReference>
<comment type="similarity">
    <text evidence="1">Belongs to the Glu/Leu/Phe/Val dehydrogenases family.</text>
</comment>
<dbReference type="SUPFAM" id="SSF51735">
    <property type="entry name" value="NAD(P)-binding Rossmann-fold domains"/>
    <property type="match status" value="1"/>
</dbReference>
<evidence type="ECO:0000256" key="1">
    <source>
        <dbReference type="ARBA" id="ARBA00006382"/>
    </source>
</evidence>
<dbReference type="GO" id="GO:0006537">
    <property type="term" value="P:glutamate biosynthetic process"/>
    <property type="evidence" value="ECO:0007669"/>
    <property type="project" value="TreeGrafter"/>
</dbReference>
<sequence length="510" mass="54620">MLSATSKIALLPPASLAARARAAVAPSVAASLSSRPLSSSAGAKKSLVTGEEGVHQTMQVSKAWRNKPLFRRQGDVRFKTGLEAANLLVAEAKRRDAHEVTFIDSVRSTMQCLSPIFDRNPRYAFVAKQLMEAERYIQFRVAWIDDTGVVRMNRGYRIQYSSSIGPYEGAIHFGHHVNSSIVKSLGFDAVFSNALTGFDVGAAVGGSDINPFDKSEAEIQRFCQSYMTELAKYIGPDIDQPTMGMGVSEKEIGYLFGQYKRINVKSSSGGKPFLSAMDTSAPGYGVAHFANEMLQDRGDSLEGKRVLIIGSGKVARSVAEKLLSFGAIPLTFSDASGHVYEPDGIDGGKLATINKIKNERGALLGRYIIASTTAQFNDPGSVLDIPCDLCIPCASMGDIDEAAVNKLADNGCVGVIEGGHGAVTPEARKVLKKRGLMYGPDKLTLTGPSIAYALGHKNATDERLAAEVARIYKDVKITAQEFNARGDLFAGANIAGFLRVANVMLNHGAV</sequence>
<name>A0A7S4JNP8_9STRA</name>
<dbReference type="Gene3D" id="1.10.285.10">
    <property type="entry name" value="Glutamate Dehydrogenase, chain A, domain 3"/>
    <property type="match status" value="2"/>
</dbReference>
<dbReference type="PANTHER" id="PTHR43571:SF1">
    <property type="entry name" value="NADP-SPECIFIC GLUTAMATE DEHYDROGENASE 1-RELATED"/>
    <property type="match status" value="1"/>
</dbReference>
<gene>
    <name evidence="4" type="ORF">OAUR00152_LOCUS31126</name>
</gene>
<dbReference type="AlphaFoldDB" id="A0A7S4JNP8"/>
<dbReference type="InterPro" id="IPR046346">
    <property type="entry name" value="Aminoacid_DH-like_N_sf"/>
</dbReference>
<dbReference type="InterPro" id="IPR006097">
    <property type="entry name" value="Glu/Leu/Phe/Val/Trp_DH_dimer"/>
</dbReference>
<dbReference type="EMBL" id="HBKQ01045123">
    <property type="protein sequence ID" value="CAE2269507.1"/>
    <property type="molecule type" value="Transcribed_RNA"/>
</dbReference>
<dbReference type="Gene3D" id="3.40.50.10860">
    <property type="entry name" value="Leucine Dehydrogenase, chain A, domain 1"/>
    <property type="match status" value="1"/>
</dbReference>
<dbReference type="InterPro" id="IPR050724">
    <property type="entry name" value="Glu_Leu_Phe_Val_DH"/>
</dbReference>
<dbReference type="Pfam" id="PF02812">
    <property type="entry name" value="ELFV_dehydrog_N"/>
    <property type="match status" value="1"/>
</dbReference>
<dbReference type="Gene3D" id="3.40.50.720">
    <property type="entry name" value="NAD(P)-binding Rossmann-like Domain"/>
    <property type="match status" value="1"/>
</dbReference>
<accession>A0A7S4JNP8</accession>
<reference evidence="4" key="1">
    <citation type="submission" date="2021-01" db="EMBL/GenBank/DDBJ databases">
        <authorList>
            <person name="Corre E."/>
            <person name="Pelletier E."/>
            <person name="Niang G."/>
            <person name="Scheremetjew M."/>
            <person name="Finn R."/>
            <person name="Kale V."/>
            <person name="Holt S."/>
            <person name="Cochrane G."/>
            <person name="Meng A."/>
            <person name="Brown T."/>
            <person name="Cohen L."/>
        </authorList>
    </citation>
    <scope>NUCLEOTIDE SEQUENCE</scope>
    <source>
        <strain evidence="4">Isolate 1302-5</strain>
    </source>
</reference>
<evidence type="ECO:0000313" key="4">
    <source>
        <dbReference type="EMBL" id="CAE2269507.1"/>
    </source>
</evidence>
<feature type="domain" description="Glutamate/phenylalanine/leucine/valine/L-tryptophan dehydrogenase C-terminal" evidence="3">
    <location>
        <begin position="275"/>
        <end position="508"/>
    </location>
</feature>
<dbReference type="Pfam" id="PF00208">
    <property type="entry name" value="ELFV_dehydrog"/>
    <property type="match status" value="1"/>
</dbReference>
<dbReference type="InterPro" id="IPR036291">
    <property type="entry name" value="NAD(P)-bd_dom_sf"/>
</dbReference>
<organism evidence="4">
    <name type="scientific">Odontella aurita</name>
    <dbReference type="NCBI Taxonomy" id="265563"/>
    <lineage>
        <taxon>Eukaryota</taxon>
        <taxon>Sar</taxon>
        <taxon>Stramenopiles</taxon>
        <taxon>Ochrophyta</taxon>
        <taxon>Bacillariophyta</taxon>
        <taxon>Mediophyceae</taxon>
        <taxon>Biddulphiophycidae</taxon>
        <taxon>Eupodiscales</taxon>
        <taxon>Odontellaceae</taxon>
        <taxon>Odontella</taxon>
    </lineage>
</organism>
<dbReference type="InterPro" id="IPR006096">
    <property type="entry name" value="Glu/Leu/Phe/Val/Trp_DH_C"/>
</dbReference>
<protein>
    <recommendedName>
        <fullName evidence="3">Glutamate/phenylalanine/leucine/valine/L-tryptophan dehydrogenase C-terminal domain-containing protein</fullName>
    </recommendedName>
</protein>
<evidence type="ECO:0000259" key="3">
    <source>
        <dbReference type="SMART" id="SM00839"/>
    </source>
</evidence>
<evidence type="ECO:0000256" key="2">
    <source>
        <dbReference type="ARBA" id="ARBA00023002"/>
    </source>
</evidence>
<dbReference type="SMART" id="SM00839">
    <property type="entry name" value="ELFV_dehydrog"/>
    <property type="match status" value="1"/>
</dbReference>
<dbReference type="GO" id="GO:0005829">
    <property type="term" value="C:cytosol"/>
    <property type="evidence" value="ECO:0007669"/>
    <property type="project" value="TreeGrafter"/>
</dbReference>
<proteinExistence type="inferred from homology"/>
<keyword evidence="2" id="KW-0560">Oxidoreductase</keyword>
<dbReference type="PANTHER" id="PTHR43571">
    <property type="entry name" value="NADP-SPECIFIC GLUTAMATE DEHYDROGENASE 1-RELATED"/>
    <property type="match status" value="1"/>
</dbReference>